<dbReference type="OrthoDB" id="6367722at2759"/>
<gene>
    <name evidence="2" type="ORF">DGAL_LOCUS4885</name>
</gene>
<protein>
    <recommendedName>
        <fullName evidence="4">Cuticular protein</fullName>
    </recommendedName>
</protein>
<evidence type="ECO:0000313" key="2">
    <source>
        <dbReference type="EMBL" id="CAH0102476.1"/>
    </source>
</evidence>
<dbReference type="EMBL" id="CAKKLH010000083">
    <property type="protein sequence ID" value="CAH0102476.1"/>
    <property type="molecule type" value="Genomic_DNA"/>
</dbReference>
<reference evidence="2" key="1">
    <citation type="submission" date="2021-11" db="EMBL/GenBank/DDBJ databases">
        <authorList>
            <person name="Schell T."/>
        </authorList>
    </citation>
    <scope>NUCLEOTIDE SEQUENCE</scope>
    <source>
        <strain evidence="2">M5</strain>
    </source>
</reference>
<dbReference type="Proteomes" id="UP000789390">
    <property type="component" value="Unassembled WGS sequence"/>
</dbReference>
<keyword evidence="3" id="KW-1185">Reference proteome</keyword>
<keyword evidence="1" id="KW-0732">Signal</keyword>
<feature type="chain" id="PRO_5035326152" description="Cuticular protein" evidence="1">
    <location>
        <begin position="19"/>
        <end position="172"/>
    </location>
</feature>
<evidence type="ECO:0000313" key="3">
    <source>
        <dbReference type="Proteomes" id="UP000789390"/>
    </source>
</evidence>
<feature type="signal peptide" evidence="1">
    <location>
        <begin position="1"/>
        <end position="18"/>
    </location>
</feature>
<sequence>MKTAILFLFSAFVAASHCTSVAFTSSKLGKRTPVSRSNVFFNMGDSNVAYSINHKPSGGPDTSVSVTRNVPARPATVPVPAIVRAPFVVKQALNVPVAAVEVPVPIYAPVNVPAVPAVVFDAPAPVAALPQALIPVPFNTVAHSNVVDAYHLADPFAFGPHPFVADYPVFFV</sequence>
<name>A0A8J2RMS7_9CRUS</name>
<accession>A0A8J2RMS7</accession>
<comment type="caution">
    <text evidence="2">The sequence shown here is derived from an EMBL/GenBank/DDBJ whole genome shotgun (WGS) entry which is preliminary data.</text>
</comment>
<evidence type="ECO:0000256" key="1">
    <source>
        <dbReference type="SAM" id="SignalP"/>
    </source>
</evidence>
<evidence type="ECO:0008006" key="4">
    <source>
        <dbReference type="Google" id="ProtNLM"/>
    </source>
</evidence>
<proteinExistence type="predicted"/>
<dbReference type="AlphaFoldDB" id="A0A8J2RMS7"/>
<organism evidence="2 3">
    <name type="scientific">Daphnia galeata</name>
    <dbReference type="NCBI Taxonomy" id="27404"/>
    <lineage>
        <taxon>Eukaryota</taxon>
        <taxon>Metazoa</taxon>
        <taxon>Ecdysozoa</taxon>
        <taxon>Arthropoda</taxon>
        <taxon>Crustacea</taxon>
        <taxon>Branchiopoda</taxon>
        <taxon>Diplostraca</taxon>
        <taxon>Cladocera</taxon>
        <taxon>Anomopoda</taxon>
        <taxon>Daphniidae</taxon>
        <taxon>Daphnia</taxon>
    </lineage>
</organism>